<evidence type="ECO:0000313" key="5">
    <source>
        <dbReference type="Proteomes" id="UP000002358"/>
    </source>
</evidence>
<keyword evidence="5" id="KW-1185">Reference proteome</keyword>
<sequence length="306" mass="34309">MSERTFYCQSLSQCRTFEYCSLLSASGRVWASHRTNRIVGGKEVNIEEHAYQLTFQQSGRHLCGASIISRKWAVTAGHCVGGRASTYRVGAGSSHRYNGTFHNVSEIVRHPEYDFAAIDYDIALIKIDDEFSYGSSVRPIQLPERDLQGGEVVNITGWGAVQQLRASKNVETVAARQREHERSDGDVGADSRSSRLQQGLQIGQAHNRSHDLRGTAEGRRQGLLPGRLGRSPQRQQHPLRHRVLGLRLRAAQIPGRLQQRRLPPALDHQRHRRLSLALDDVKTISSQIDTAQLSSCIYTYIPIHCT</sequence>
<dbReference type="Gene3D" id="2.40.10.10">
    <property type="entry name" value="Trypsin-like serine proteases"/>
    <property type="match status" value="1"/>
</dbReference>
<dbReference type="PROSITE" id="PS50240">
    <property type="entry name" value="TRYPSIN_DOM"/>
    <property type="match status" value="1"/>
</dbReference>
<dbReference type="Pfam" id="PF00089">
    <property type="entry name" value="Trypsin"/>
    <property type="match status" value="1"/>
</dbReference>
<dbReference type="SMART" id="SM00020">
    <property type="entry name" value="Tryp_SPc"/>
    <property type="match status" value="1"/>
</dbReference>
<feature type="compositionally biased region" description="Low complexity" evidence="2">
    <location>
        <begin position="221"/>
        <end position="234"/>
    </location>
</feature>
<proteinExistence type="predicted"/>
<dbReference type="InterPro" id="IPR001314">
    <property type="entry name" value="Peptidase_S1A"/>
</dbReference>
<dbReference type="SMR" id="A0A7M7QSF9"/>
<dbReference type="GO" id="GO:0006508">
    <property type="term" value="P:proteolysis"/>
    <property type="evidence" value="ECO:0007669"/>
    <property type="project" value="UniProtKB-KW"/>
</dbReference>
<feature type="region of interest" description="Disordered" evidence="2">
    <location>
        <begin position="172"/>
        <end position="239"/>
    </location>
</feature>
<feature type="compositionally biased region" description="Basic and acidic residues" evidence="2">
    <location>
        <begin position="176"/>
        <end position="185"/>
    </location>
</feature>
<dbReference type="EnsemblMetazoa" id="XM_032596224">
    <property type="protein sequence ID" value="XP_032452115"/>
    <property type="gene ID" value="LOC116738490"/>
</dbReference>
<dbReference type="FunFam" id="2.40.10.10:FF:000068">
    <property type="entry name" value="transmembrane protease serine 2"/>
    <property type="match status" value="1"/>
</dbReference>
<dbReference type="OrthoDB" id="10059102at2759"/>
<dbReference type="PANTHER" id="PTHR24252:SF7">
    <property type="entry name" value="HYALIN"/>
    <property type="match status" value="1"/>
</dbReference>
<dbReference type="PANTHER" id="PTHR24252">
    <property type="entry name" value="ACROSIN-RELATED"/>
    <property type="match status" value="1"/>
</dbReference>
<organism evidence="4 5">
    <name type="scientific">Nasonia vitripennis</name>
    <name type="common">Parasitic wasp</name>
    <dbReference type="NCBI Taxonomy" id="7425"/>
    <lineage>
        <taxon>Eukaryota</taxon>
        <taxon>Metazoa</taxon>
        <taxon>Ecdysozoa</taxon>
        <taxon>Arthropoda</taxon>
        <taxon>Hexapoda</taxon>
        <taxon>Insecta</taxon>
        <taxon>Pterygota</taxon>
        <taxon>Neoptera</taxon>
        <taxon>Endopterygota</taxon>
        <taxon>Hymenoptera</taxon>
        <taxon>Apocrita</taxon>
        <taxon>Proctotrupomorpha</taxon>
        <taxon>Chalcidoidea</taxon>
        <taxon>Pteromalidae</taxon>
        <taxon>Pteromalinae</taxon>
        <taxon>Nasonia</taxon>
    </lineage>
</organism>
<dbReference type="InterPro" id="IPR009003">
    <property type="entry name" value="Peptidase_S1_PA"/>
</dbReference>
<accession>A0A7M7QSF9</accession>
<dbReference type="InterPro" id="IPR018114">
    <property type="entry name" value="TRYPSIN_HIS"/>
</dbReference>
<reference evidence="4" key="1">
    <citation type="submission" date="2021-01" db="UniProtKB">
        <authorList>
            <consortium name="EnsemblMetazoa"/>
        </authorList>
    </citation>
    <scope>IDENTIFICATION</scope>
</reference>
<evidence type="ECO:0000256" key="1">
    <source>
        <dbReference type="ARBA" id="ARBA00023157"/>
    </source>
</evidence>
<dbReference type="PROSITE" id="PS00134">
    <property type="entry name" value="TRYPSIN_HIS"/>
    <property type="match status" value="1"/>
</dbReference>
<evidence type="ECO:0000256" key="2">
    <source>
        <dbReference type="SAM" id="MobiDB-lite"/>
    </source>
</evidence>
<protein>
    <recommendedName>
        <fullName evidence="3">Peptidase S1 domain-containing protein</fullName>
    </recommendedName>
</protein>
<dbReference type="SUPFAM" id="SSF50494">
    <property type="entry name" value="Trypsin-like serine proteases"/>
    <property type="match status" value="1"/>
</dbReference>
<dbReference type="PRINTS" id="PR00722">
    <property type="entry name" value="CHYMOTRYPSIN"/>
</dbReference>
<dbReference type="AlphaFoldDB" id="A0A7M7QSF9"/>
<dbReference type="Proteomes" id="UP000002358">
    <property type="component" value="Chromosome 1"/>
</dbReference>
<feature type="domain" description="Peptidase S1" evidence="3">
    <location>
        <begin position="38"/>
        <end position="286"/>
    </location>
</feature>
<evidence type="ECO:0000259" key="3">
    <source>
        <dbReference type="PROSITE" id="PS50240"/>
    </source>
</evidence>
<keyword evidence="1" id="KW-1015">Disulfide bond</keyword>
<dbReference type="InterPro" id="IPR001254">
    <property type="entry name" value="Trypsin_dom"/>
</dbReference>
<evidence type="ECO:0000313" key="4">
    <source>
        <dbReference type="EnsemblMetazoa" id="XP_032452115"/>
    </source>
</evidence>
<name>A0A7M7QSF9_NASVI</name>
<dbReference type="GO" id="GO:0004252">
    <property type="term" value="F:serine-type endopeptidase activity"/>
    <property type="evidence" value="ECO:0007669"/>
    <property type="project" value="InterPro"/>
</dbReference>
<dbReference type="CDD" id="cd00190">
    <property type="entry name" value="Tryp_SPc"/>
    <property type="match status" value="1"/>
</dbReference>
<dbReference type="InParanoid" id="A0A7M7QSF9"/>
<dbReference type="GeneID" id="116738490"/>
<feature type="compositionally biased region" description="Basic and acidic residues" evidence="2">
    <location>
        <begin position="208"/>
        <end position="220"/>
    </location>
</feature>
<feature type="compositionally biased region" description="Polar residues" evidence="2">
    <location>
        <begin position="194"/>
        <end position="206"/>
    </location>
</feature>
<dbReference type="KEGG" id="nvi:116738490"/>
<dbReference type="RefSeq" id="XP_032452115.1">
    <property type="nucleotide sequence ID" value="XM_032596224.1"/>
</dbReference>
<dbReference type="InterPro" id="IPR043504">
    <property type="entry name" value="Peptidase_S1_PA_chymotrypsin"/>
</dbReference>